<evidence type="ECO:0000313" key="5">
    <source>
        <dbReference type="Proteomes" id="UP000708148"/>
    </source>
</evidence>
<dbReference type="Proteomes" id="UP000708148">
    <property type="component" value="Unassembled WGS sequence"/>
</dbReference>
<gene>
    <name evidence="4" type="ORF">OSTQU699_LOCUS8780</name>
</gene>
<reference evidence="4" key="1">
    <citation type="submission" date="2020-12" db="EMBL/GenBank/DDBJ databases">
        <authorList>
            <person name="Iha C."/>
        </authorList>
    </citation>
    <scope>NUCLEOTIDE SEQUENCE</scope>
</reference>
<evidence type="ECO:0000256" key="2">
    <source>
        <dbReference type="ARBA" id="ARBA00022737"/>
    </source>
</evidence>
<accession>A0A8S1JB02</accession>
<dbReference type="PANTHER" id="PTHR10971">
    <property type="entry name" value="MRNA EXPORT FACTOR AND BUB3"/>
    <property type="match status" value="1"/>
</dbReference>
<dbReference type="Gene3D" id="2.130.10.10">
    <property type="entry name" value="YVTN repeat-like/Quinoprotein amine dehydrogenase"/>
    <property type="match status" value="1"/>
</dbReference>
<sequence>MRGRRLSTQSFSIGGPGDCGQDVEVRPAVRNVTSLHFSPAHAGHLTVTTAGGLLKLWELRGCGGAGQPLQALPRASSAHLRPLRCSAWRPDGRALFAGDARGAVLRWDLATGAVARVADAQAQVREVFYVAELGAILAVGADRSLRLVDPREDGAASSCGELRERPTAAALSFPTAAIAMRCRYVTLFDLRAGGNPGRTRQWGPSWGETTCLAAAPGGASVLCGSSTGNAATISLDGHGKMDATLFKPHRGRPLSWLGAHPTGRLFATAGEGRYKFWCASGDALCCVRRSRNCGGTLWGGSFSTTGETFAYAARVSDPAKMAPFGDRGDRVAIHAVTEDELACPEVEEDEGGGWGEAGGMEVVTVVRGMRKMDLYSPEDAGEGFDFSTALTRGMEGMEIGEAGRE</sequence>
<proteinExistence type="predicted"/>
<dbReference type="PROSITE" id="PS50082">
    <property type="entry name" value="WD_REPEATS_2"/>
    <property type="match status" value="1"/>
</dbReference>
<dbReference type="AlphaFoldDB" id="A0A8S1JB02"/>
<dbReference type="SUPFAM" id="SSF50978">
    <property type="entry name" value="WD40 repeat-like"/>
    <property type="match status" value="1"/>
</dbReference>
<name>A0A8S1JB02_9CHLO</name>
<dbReference type="EMBL" id="CAJHUC010002216">
    <property type="protein sequence ID" value="CAD7703423.1"/>
    <property type="molecule type" value="Genomic_DNA"/>
</dbReference>
<dbReference type="InterPro" id="IPR015943">
    <property type="entry name" value="WD40/YVTN_repeat-like_dom_sf"/>
</dbReference>
<dbReference type="InterPro" id="IPR001680">
    <property type="entry name" value="WD40_rpt"/>
</dbReference>
<keyword evidence="1 3" id="KW-0853">WD repeat</keyword>
<comment type="caution">
    <text evidence="4">The sequence shown here is derived from an EMBL/GenBank/DDBJ whole genome shotgun (WGS) entry which is preliminary data.</text>
</comment>
<evidence type="ECO:0000256" key="1">
    <source>
        <dbReference type="ARBA" id="ARBA00022574"/>
    </source>
</evidence>
<evidence type="ECO:0000313" key="4">
    <source>
        <dbReference type="EMBL" id="CAD7703423.1"/>
    </source>
</evidence>
<keyword evidence="5" id="KW-1185">Reference proteome</keyword>
<keyword evidence="2" id="KW-0677">Repeat</keyword>
<evidence type="ECO:0000256" key="3">
    <source>
        <dbReference type="PROSITE-ProRule" id="PRU00221"/>
    </source>
</evidence>
<dbReference type="InterPro" id="IPR036322">
    <property type="entry name" value="WD40_repeat_dom_sf"/>
</dbReference>
<feature type="repeat" description="WD" evidence="3">
    <location>
        <begin position="76"/>
        <end position="117"/>
    </location>
</feature>
<protein>
    <submittedName>
        <fullName evidence="4">Uncharacterized protein</fullName>
    </submittedName>
</protein>
<organism evidence="4 5">
    <name type="scientific">Ostreobium quekettii</name>
    <dbReference type="NCBI Taxonomy" id="121088"/>
    <lineage>
        <taxon>Eukaryota</taxon>
        <taxon>Viridiplantae</taxon>
        <taxon>Chlorophyta</taxon>
        <taxon>core chlorophytes</taxon>
        <taxon>Ulvophyceae</taxon>
        <taxon>TCBD clade</taxon>
        <taxon>Bryopsidales</taxon>
        <taxon>Ostreobineae</taxon>
        <taxon>Ostreobiaceae</taxon>
        <taxon>Ostreobium</taxon>
    </lineage>
</organism>